<accession>I9LGG0</accession>
<dbReference type="InterPro" id="IPR013785">
    <property type="entry name" value="Aldolase_TIM"/>
</dbReference>
<evidence type="ECO:0000256" key="2">
    <source>
        <dbReference type="ARBA" id="ARBA00010765"/>
    </source>
</evidence>
<dbReference type="PANTHER" id="PTHR22976">
    <property type="entry name" value="BIOTIN SYNTHASE"/>
    <property type="match status" value="1"/>
</dbReference>
<feature type="binding site" evidence="16 17">
    <location>
        <position position="145"/>
    </location>
    <ligand>
        <name>[2Fe-2S] cluster</name>
        <dbReference type="ChEBI" id="CHEBI:190135"/>
    </ligand>
</feature>
<evidence type="ECO:0000256" key="7">
    <source>
        <dbReference type="ARBA" id="ARBA00022691"/>
    </source>
</evidence>
<dbReference type="PROSITE" id="PS51918">
    <property type="entry name" value="RADICAL_SAM"/>
    <property type="match status" value="1"/>
</dbReference>
<evidence type="ECO:0000256" key="5">
    <source>
        <dbReference type="ARBA" id="ARBA00022485"/>
    </source>
</evidence>
<organism evidence="20 21">
    <name type="scientific">Pelosinus fermentans B4</name>
    <dbReference type="NCBI Taxonomy" id="1149862"/>
    <lineage>
        <taxon>Bacteria</taxon>
        <taxon>Bacillati</taxon>
        <taxon>Bacillota</taxon>
        <taxon>Negativicutes</taxon>
        <taxon>Selenomonadales</taxon>
        <taxon>Sporomusaceae</taxon>
        <taxon>Pelosinus</taxon>
    </lineage>
</organism>
<keyword evidence="5 16" id="KW-0004">4Fe-4S</keyword>
<dbReference type="FunFam" id="3.20.20.70:FF:000026">
    <property type="entry name" value="Biotin synthase"/>
    <property type="match status" value="1"/>
</dbReference>
<dbReference type="RefSeq" id="WP_007932552.1">
    <property type="nucleotide sequence ID" value="NZ_AKVJ01000019.1"/>
</dbReference>
<evidence type="ECO:0000256" key="15">
    <source>
        <dbReference type="ARBA" id="ARBA00070199"/>
    </source>
</evidence>
<evidence type="ECO:0000256" key="4">
    <source>
        <dbReference type="ARBA" id="ARBA00012236"/>
    </source>
</evidence>
<dbReference type="GO" id="GO:0051539">
    <property type="term" value="F:4 iron, 4 sulfur cluster binding"/>
    <property type="evidence" value="ECO:0007669"/>
    <property type="project" value="UniProtKB-KW"/>
</dbReference>
<dbReference type="CDD" id="cd01335">
    <property type="entry name" value="Radical_SAM"/>
    <property type="match status" value="1"/>
</dbReference>
<evidence type="ECO:0000256" key="3">
    <source>
        <dbReference type="ARBA" id="ARBA00011738"/>
    </source>
</evidence>
<comment type="subunit">
    <text evidence="3 16">Homodimer.</text>
</comment>
<dbReference type="InterPro" id="IPR024177">
    <property type="entry name" value="Biotin_synthase"/>
</dbReference>
<dbReference type="EMBL" id="AKVJ01000019">
    <property type="protein sequence ID" value="EIW19446.1"/>
    <property type="molecule type" value="Genomic_DNA"/>
</dbReference>
<keyword evidence="11 16" id="KW-0408">Iron</keyword>
<evidence type="ECO:0000259" key="19">
    <source>
        <dbReference type="PROSITE" id="PS51918"/>
    </source>
</evidence>
<evidence type="ECO:0000313" key="21">
    <source>
        <dbReference type="Proteomes" id="UP000004324"/>
    </source>
</evidence>
<evidence type="ECO:0000256" key="17">
    <source>
        <dbReference type="PIRSR" id="PIRSR001619-1"/>
    </source>
</evidence>
<comment type="catalytic activity">
    <reaction evidence="13 16">
        <text>(4R,5S)-dethiobiotin + (sulfur carrier)-SH + 2 reduced [2Fe-2S]-[ferredoxin] + 2 S-adenosyl-L-methionine = (sulfur carrier)-H + biotin + 2 5'-deoxyadenosine + 2 L-methionine + 2 oxidized [2Fe-2S]-[ferredoxin]</text>
        <dbReference type="Rhea" id="RHEA:22060"/>
        <dbReference type="Rhea" id="RHEA-COMP:10000"/>
        <dbReference type="Rhea" id="RHEA-COMP:10001"/>
        <dbReference type="Rhea" id="RHEA-COMP:14737"/>
        <dbReference type="Rhea" id="RHEA-COMP:14739"/>
        <dbReference type="ChEBI" id="CHEBI:17319"/>
        <dbReference type="ChEBI" id="CHEBI:29917"/>
        <dbReference type="ChEBI" id="CHEBI:33737"/>
        <dbReference type="ChEBI" id="CHEBI:33738"/>
        <dbReference type="ChEBI" id="CHEBI:57586"/>
        <dbReference type="ChEBI" id="CHEBI:57844"/>
        <dbReference type="ChEBI" id="CHEBI:59789"/>
        <dbReference type="ChEBI" id="CHEBI:64428"/>
        <dbReference type="ChEBI" id="CHEBI:149473"/>
        <dbReference type="EC" id="2.8.1.6"/>
    </reaction>
</comment>
<keyword evidence="7 16" id="KW-0949">S-adenosyl-L-methionine</keyword>
<feature type="binding site" evidence="16 17">
    <location>
        <position position="205"/>
    </location>
    <ligand>
        <name>[2Fe-2S] cluster</name>
        <dbReference type="ChEBI" id="CHEBI:190135"/>
    </ligand>
</feature>
<sequence length="337" mass="37030">MRNVQLIMELGNRIVAGGQITMEDAQSLADINEEDLPFLLAMADAIRQKYVGKDVDLCSIVNGRSGMCSEDCAFCAQSAHHHTQVNVYPLMTEEELLSAAKQAEDGGALRFAIVTSGRGMGDEGEFTKILRALKRIKQETKLHVCCSLGLLSFENAKALKAAGVSRYHHNIETSESHYSSICNTHTYKDRVQTIKVVKEAGLEVCSGGILGMGESMSQRLEMAFALKAMNVDSVPLNILHRMKGTPLENLQPITPLEVLKSFALFRFILPDRGLRTAGGREENLRDLQALSLRSGINGMMIGGYLTTHGRDYSTDLRMIYDLELSPLSAKQAVHAVL</sequence>
<keyword evidence="21" id="KW-1185">Reference proteome</keyword>
<dbReference type="Proteomes" id="UP000004324">
    <property type="component" value="Unassembled WGS sequence"/>
</dbReference>
<comment type="cofactor">
    <cofactor evidence="16">
        <name>[2Fe-2S] cluster</name>
        <dbReference type="ChEBI" id="CHEBI:190135"/>
    </cofactor>
    <text evidence="16">Binds 1 [2Fe-2S] cluster. The cluster is coordinated with 3 cysteines and 1 arginine.</text>
</comment>
<gene>
    <name evidence="16" type="primary">bioB</name>
    <name evidence="20" type="ORF">FB4_2819</name>
</gene>
<protein>
    <recommendedName>
        <fullName evidence="15 16">Biotin synthase</fullName>
        <ecNumber evidence="4 16">2.8.1.6</ecNumber>
    </recommendedName>
</protein>
<feature type="binding site" evidence="16 17">
    <location>
        <position position="72"/>
    </location>
    <ligand>
        <name>[4Fe-4S] cluster</name>
        <dbReference type="ChEBI" id="CHEBI:49883"/>
        <note>4Fe-4S-S-AdoMet</note>
    </ligand>
</feature>
<dbReference type="OrthoDB" id="9786826at2"/>
<dbReference type="SUPFAM" id="SSF102114">
    <property type="entry name" value="Radical SAM enzymes"/>
    <property type="match status" value="1"/>
</dbReference>
<dbReference type="GO" id="GO:0051537">
    <property type="term" value="F:2 iron, 2 sulfur cluster binding"/>
    <property type="evidence" value="ECO:0007669"/>
    <property type="project" value="UniProtKB-KW"/>
</dbReference>
<dbReference type="InterPro" id="IPR007197">
    <property type="entry name" value="rSAM"/>
</dbReference>
<feature type="domain" description="Rhodanese" evidence="18">
    <location>
        <begin position="122"/>
        <end position="206"/>
    </location>
</feature>
<dbReference type="SFLD" id="SFLDG01278">
    <property type="entry name" value="biotin_synthase_like"/>
    <property type="match status" value="1"/>
</dbReference>
<keyword evidence="9 16" id="KW-0479">Metal-binding</keyword>
<evidence type="ECO:0000256" key="6">
    <source>
        <dbReference type="ARBA" id="ARBA00022679"/>
    </source>
</evidence>
<feature type="binding site" evidence="16 17">
    <location>
        <position position="75"/>
    </location>
    <ligand>
        <name>[4Fe-4S] cluster</name>
        <dbReference type="ChEBI" id="CHEBI:49883"/>
        <note>4Fe-4S-S-AdoMet</note>
    </ligand>
</feature>
<dbReference type="AlphaFoldDB" id="I9LGG0"/>
<comment type="caution">
    <text evidence="16">Lacks conserved residue(s) required for the propagation of feature annotation.</text>
</comment>
<evidence type="ECO:0000313" key="20">
    <source>
        <dbReference type="EMBL" id="EIW19446.1"/>
    </source>
</evidence>
<feature type="domain" description="Radical SAM core" evidence="19">
    <location>
        <begin position="50"/>
        <end position="280"/>
    </location>
</feature>
<dbReference type="PANTHER" id="PTHR22976:SF2">
    <property type="entry name" value="BIOTIN SYNTHASE, MITOCHONDRIAL"/>
    <property type="match status" value="1"/>
</dbReference>
<comment type="caution">
    <text evidence="20">The sequence shown here is derived from an EMBL/GenBank/DDBJ whole genome shotgun (WGS) entry which is preliminary data.</text>
</comment>
<reference evidence="20 21" key="1">
    <citation type="journal article" date="2012" name="J. Bacteriol.">
        <title>Draft Genome Sequences for Two Metal-Reducing Pelosinus fermentans Strains Isolated from a Cr(VI)-Contaminated Site and for Type Strain R7.</title>
        <authorList>
            <person name="Brown S.D."/>
            <person name="Podar M."/>
            <person name="Klingeman D.M."/>
            <person name="Johnson C.M."/>
            <person name="Yang Z.K."/>
            <person name="Utturkar S.M."/>
            <person name="Land M.L."/>
            <person name="Mosher J.J."/>
            <person name="Hurt R.A.Jr."/>
            <person name="Phelps T.J."/>
            <person name="Palumbo A.V."/>
            <person name="Arkin A.P."/>
            <person name="Hazen T.C."/>
            <person name="Elias D.A."/>
        </authorList>
    </citation>
    <scope>NUCLEOTIDE SEQUENCE [LARGE SCALE GENOMIC DNA]</scope>
    <source>
        <strain evidence="20 21">B4</strain>
    </source>
</reference>
<dbReference type="PROSITE" id="PS50206">
    <property type="entry name" value="RHODANESE_3"/>
    <property type="match status" value="1"/>
</dbReference>
<dbReference type="EC" id="2.8.1.6" evidence="4 16"/>
<dbReference type="SFLD" id="SFLDS00029">
    <property type="entry name" value="Radical_SAM"/>
    <property type="match status" value="1"/>
</dbReference>
<dbReference type="Gene3D" id="3.20.20.70">
    <property type="entry name" value="Aldolase class I"/>
    <property type="match status" value="1"/>
</dbReference>
<keyword evidence="6 16" id="KW-0808">Transferase</keyword>
<dbReference type="SMART" id="SM00729">
    <property type="entry name" value="Elp3"/>
    <property type="match status" value="1"/>
</dbReference>
<proteinExistence type="inferred from homology"/>
<evidence type="ECO:0000256" key="9">
    <source>
        <dbReference type="ARBA" id="ARBA00022723"/>
    </source>
</evidence>
<dbReference type="PIRSF" id="PIRSF001619">
    <property type="entry name" value="Biotin_synth"/>
    <property type="match status" value="1"/>
</dbReference>
<dbReference type="UniPathway" id="UPA00078">
    <property type="reaction ID" value="UER00162"/>
</dbReference>
<dbReference type="PATRIC" id="fig|1149862.3.peg.1369"/>
<evidence type="ECO:0000256" key="8">
    <source>
        <dbReference type="ARBA" id="ARBA00022714"/>
    </source>
</evidence>
<dbReference type="InterPro" id="IPR010722">
    <property type="entry name" value="BATS_dom"/>
</dbReference>
<evidence type="ECO:0000256" key="11">
    <source>
        <dbReference type="ARBA" id="ARBA00023004"/>
    </source>
</evidence>
<dbReference type="InterPro" id="IPR002684">
    <property type="entry name" value="Biotin_synth/BioAB"/>
</dbReference>
<evidence type="ECO:0000256" key="16">
    <source>
        <dbReference type="HAMAP-Rule" id="MF_01694"/>
    </source>
</evidence>
<evidence type="ECO:0000259" key="18">
    <source>
        <dbReference type="PROSITE" id="PS50206"/>
    </source>
</evidence>
<dbReference type="GO" id="GO:0009102">
    <property type="term" value="P:biotin biosynthetic process"/>
    <property type="evidence" value="ECO:0007669"/>
    <property type="project" value="UniProtKB-UniRule"/>
</dbReference>
<name>I9LGG0_9FIRM</name>
<feature type="binding site" evidence="16 17">
    <location>
        <position position="275"/>
    </location>
    <ligand>
        <name>[2Fe-2S] cluster</name>
        <dbReference type="ChEBI" id="CHEBI:190135"/>
    </ligand>
</feature>
<keyword evidence="8 16" id="KW-0001">2Fe-2S</keyword>
<comment type="similarity">
    <text evidence="2 16">Belongs to the radical SAM superfamily. Biotin synthase family.</text>
</comment>
<evidence type="ECO:0000256" key="13">
    <source>
        <dbReference type="ARBA" id="ARBA00051157"/>
    </source>
</evidence>
<evidence type="ECO:0000256" key="10">
    <source>
        <dbReference type="ARBA" id="ARBA00022756"/>
    </source>
</evidence>
<dbReference type="InterPro" id="IPR001763">
    <property type="entry name" value="Rhodanese-like_dom"/>
</dbReference>
<evidence type="ECO:0000256" key="14">
    <source>
        <dbReference type="ARBA" id="ARBA00057568"/>
    </source>
</evidence>
<comment type="function">
    <text evidence="14 16">Catalyzes the conversion of dethiobiotin (DTB) to biotin by the insertion of a sulfur atom into dethiobiotin via a radical-based mechanism.</text>
</comment>
<dbReference type="GO" id="GO:0004076">
    <property type="term" value="F:biotin synthase activity"/>
    <property type="evidence" value="ECO:0007669"/>
    <property type="project" value="UniProtKB-UniRule"/>
</dbReference>
<dbReference type="SFLD" id="SFLDG01060">
    <property type="entry name" value="BATS_domain_containing"/>
    <property type="match status" value="1"/>
</dbReference>
<dbReference type="GO" id="GO:0005506">
    <property type="term" value="F:iron ion binding"/>
    <property type="evidence" value="ECO:0007669"/>
    <property type="project" value="UniProtKB-UniRule"/>
</dbReference>
<keyword evidence="10 16" id="KW-0093">Biotin biosynthesis</keyword>
<keyword evidence="12 16" id="KW-0411">Iron-sulfur</keyword>
<dbReference type="HAMAP" id="MF_01694">
    <property type="entry name" value="BioB"/>
    <property type="match status" value="1"/>
</dbReference>
<dbReference type="Pfam" id="PF06968">
    <property type="entry name" value="BATS"/>
    <property type="match status" value="1"/>
</dbReference>
<dbReference type="InterPro" id="IPR006638">
    <property type="entry name" value="Elp3/MiaA/NifB-like_rSAM"/>
</dbReference>
<dbReference type="Pfam" id="PF04055">
    <property type="entry name" value="Radical_SAM"/>
    <property type="match status" value="1"/>
</dbReference>
<comment type="cofactor">
    <cofactor evidence="16 17">
        <name>[4Fe-4S] cluster</name>
        <dbReference type="ChEBI" id="CHEBI:49883"/>
    </cofactor>
    <text evidence="16 17">Binds 1 [4Fe-4S] cluster. The cluster is coordinated with 3 cysteines and an exchangeable S-adenosyl-L-methionine.</text>
</comment>
<dbReference type="SMART" id="SM00876">
    <property type="entry name" value="BATS"/>
    <property type="match status" value="1"/>
</dbReference>
<dbReference type="InterPro" id="IPR058240">
    <property type="entry name" value="rSAM_sf"/>
</dbReference>
<evidence type="ECO:0000256" key="12">
    <source>
        <dbReference type="ARBA" id="ARBA00023014"/>
    </source>
</evidence>
<dbReference type="NCBIfam" id="TIGR00433">
    <property type="entry name" value="bioB"/>
    <property type="match status" value="1"/>
</dbReference>
<comment type="cofactor">
    <cofactor evidence="17">
        <name>[2Fe-2S] cluster</name>
        <dbReference type="ChEBI" id="CHEBI:190135"/>
    </cofactor>
    <text evidence="17">Binds 1 [2Fe-2S] cluster. The cluster is coordinated with 3 cysteines and 1 arginine.</text>
</comment>
<comment type="pathway">
    <text evidence="1 16">Cofactor biosynthesis; biotin biosynthesis; biotin from 7,8-diaminononanoate: step 2/2.</text>
</comment>
<evidence type="ECO:0000256" key="1">
    <source>
        <dbReference type="ARBA" id="ARBA00004942"/>
    </source>
</evidence>
<feature type="binding site" evidence="16 17">
    <location>
        <position position="68"/>
    </location>
    <ligand>
        <name>[4Fe-4S] cluster</name>
        <dbReference type="ChEBI" id="CHEBI:49883"/>
        <note>4Fe-4S-S-AdoMet</note>
    </ligand>
</feature>